<name>A0A0N1JT34_9NEIS</name>
<dbReference type="PROSITE" id="PS50932">
    <property type="entry name" value="HTH_LACI_2"/>
    <property type="match status" value="1"/>
</dbReference>
<dbReference type="CDD" id="cd01392">
    <property type="entry name" value="HTH_LacI"/>
    <property type="match status" value="1"/>
</dbReference>
<keyword evidence="3" id="KW-0804">Transcription</keyword>
<keyword evidence="2" id="KW-0238">DNA-binding</keyword>
<dbReference type="RefSeq" id="WP_053936899.1">
    <property type="nucleotide sequence ID" value="NZ_LAQT01000003.1"/>
</dbReference>
<evidence type="ECO:0000256" key="3">
    <source>
        <dbReference type="ARBA" id="ARBA00023163"/>
    </source>
</evidence>
<protein>
    <submittedName>
        <fullName evidence="5">HTH-type transcriptional regulator GntR</fullName>
    </submittedName>
</protein>
<dbReference type="InterPro" id="IPR046335">
    <property type="entry name" value="LacI/GalR-like_sensor"/>
</dbReference>
<feature type="domain" description="HTH lacI-type" evidence="4">
    <location>
        <begin position="16"/>
        <end position="70"/>
    </location>
</feature>
<dbReference type="GO" id="GO:0000976">
    <property type="term" value="F:transcription cis-regulatory region binding"/>
    <property type="evidence" value="ECO:0007669"/>
    <property type="project" value="TreeGrafter"/>
</dbReference>
<dbReference type="InterPro" id="IPR000843">
    <property type="entry name" value="HTH_LacI"/>
</dbReference>
<sequence length="342" mass="36900">MDRDHAPRKRRSSGRATVHDVAELAGVSAITVSRFFKNPDKVSSDLRGKIEGAVATLGYVPNLIAGGLASVRGRIVGMVIPNISGPIFANTIQSFSDALTRHGYQLLLASSYFDVTQEESAVRAFLGWNPAALVLTGQYHSPATEKMIEQAGVPVVETWDLQPQRLPIQVGFSNEEVGRLAARYLLDKGYRRIAYVQNSQPGDISAMDRGNGYAEIVRAAGLEPWFFIPTQAAPFEAGKQGFEAMVKRGADAVIFANDNLAAGAILAGQRAGIRIPAQCAVFGFGDYSFSDKLLPSLTTIQPPAHEMGLLAAERILQQLGEISGDCVRINELQCRVIARESA</sequence>
<evidence type="ECO:0000313" key="6">
    <source>
        <dbReference type="Proteomes" id="UP000037939"/>
    </source>
</evidence>
<dbReference type="OrthoDB" id="269117at2"/>
<dbReference type="SUPFAM" id="SSF53822">
    <property type="entry name" value="Periplasmic binding protein-like I"/>
    <property type="match status" value="1"/>
</dbReference>
<dbReference type="InterPro" id="IPR010982">
    <property type="entry name" value="Lambda_DNA-bd_dom_sf"/>
</dbReference>
<evidence type="ECO:0000256" key="1">
    <source>
        <dbReference type="ARBA" id="ARBA00023015"/>
    </source>
</evidence>
<dbReference type="InterPro" id="IPR028082">
    <property type="entry name" value="Peripla_BP_I"/>
</dbReference>
<dbReference type="Gene3D" id="1.10.260.40">
    <property type="entry name" value="lambda repressor-like DNA-binding domains"/>
    <property type="match status" value="1"/>
</dbReference>
<gene>
    <name evidence="5" type="primary">gntR_1</name>
    <name evidence="5" type="ORF">WG78_06145</name>
</gene>
<evidence type="ECO:0000313" key="5">
    <source>
        <dbReference type="EMBL" id="KPC54208.1"/>
    </source>
</evidence>
<evidence type="ECO:0000256" key="2">
    <source>
        <dbReference type="ARBA" id="ARBA00023125"/>
    </source>
</evidence>
<dbReference type="Gene3D" id="3.40.50.2300">
    <property type="match status" value="2"/>
</dbReference>
<dbReference type="SMART" id="SM00354">
    <property type="entry name" value="HTH_LACI"/>
    <property type="match status" value="1"/>
</dbReference>
<accession>A0A0N1JT34</accession>
<evidence type="ECO:0000259" key="4">
    <source>
        <dbReference type="PROSITE" id="PS50932"/>
    </source>
</evidence>
<keyword evidence="1" id="KW-0805">Transcription regulation</keyword>
<dbReference type="PANTHER" id="PTHR30146">
    <property type="entry name" value="LACI-RELATED TRANSCRIPTIONAL REPRESSOR"/>
    <property type="match status" value="1"/>
</dbReference>
<dbReference type="AlphaFoldDB" id="A0A0N1JT34"/>
<dbReference type="Pfam" id="PF00356">
    <property type="entry name" value="LacI"/>
    <property type="match status" value="1"/>
</dbReference>
<reference evidence="5 6" key="1">
    <citation type="submission" date="2015-07" db="EMBL/GenBank/DDBJ databases">
        <title>Draft genome sequence of the Amantichitinum ursilacus IGB-41, a new chitin-degrading bacterium.</title>
        <authorList>
            <person name="Kirstahler P."/>
            <person name="Guenther M."/>
            <person name="Grumaz C."/>
            <person name="Rupp S."/>
            <person name="Zibek S."/>
            <person name="Sohn K."/>
        </authorList>
    </citation>
    <scope>NUCLEOTIDE SEQUENCE [LARGE SCALE GENOMIC DNA]</scope>
    <source>
        <strain evidence="5 6">IGB-41</strain>
    </source>
</reference>
<keyword evidence="6" id="KW-1185">Reference proteome</keyword>
<dbReference type="EMBL" id="LAQT01000003">
    <property type="protein sequence ID" value="KPC54208.1"/>
    <property type="molecule type" value="Genomic_DNA"/>
</dbReference>
<proteinExistence type="predicted"/>
<dbReference type="STRING" id="857265.WG78_06145"/>
<dbReference type="GO" id="GO:0003700">
    <property type="term" value="F:DNA-binding transcription factor activity"/>
    <property type="evidence" value="ECO:0007669"/>
    <property type="project" value="TreeGrafter"/>
</dbReference>
<dbReference type="Proteomes" id="UP000037939">
    <property type="component" value="Unassembled WGS sequence"/>
</dbReference>
<dbReference type="PATRIC" id="fig|857265.3.peg.1258"/>
<dbReference type="Pfam" id="PF13377">
    <property type="entry name" value="Peripla_BP_3"/>
    <property type="match status" value="1"/>
</dbReference>
<dbReference type="CDD" id="cd01575">
    <property type="entry name" value="PBP1_GntR"/>
    <property type="match status" value="1"/>
</dbReference>
<dbReference type="PANTHER" id="PTHR30146:SF33">
    <property type="entry name" value="TRANSCRIPTIONAL REGULATOR"/>
    <property type="match status" value="1"/>
</dbReference>
<comment type="caution">
    <text evidence="5">The sequence shown here is derived from an EMBL/GenBank/DDBJ whole genome shotgun (WGS) entry which is preliminary data.</text>
</comment>
<dbReference type="SUPFAM" id="SSF47413">
    <property type="entry name" value="lambda repressor-like DNA-binding domains"/>
    <property type="match status" value="1"/>
</dbReference>
<organism evidence="5 6">
    <name type="scientific">Amantichitinum ursilacus</name>
    <dbReference type="NCBI Taxonomy" id="857265"/>
    <lineage>
        <taxon>Bacteria</taxon>
        <taxon>Pseudomonadati</taxon>
        <taxon>Pseudomonadota</taxon>
        <taxon>Betaproteobacteria</taxon>
        <taxon>Neisseriales</taxon>
        <taxon>Chitinibacteraceae</taxon>
        <taxon>Amantichitinum</taxon>
    </lineage>
</organism>